<dbReference type="InterPro" id="IPR058533">
    <property type="entry name" value="Cation_efflux_TM"/>
</dbReference>
<dbReference type="GO" id="GO:0005886">
    <property type="term" value="C:plasma membrane"/>
    <property type="evidence" value="ECO:0007669"/>
    <property type="project" value="TreeGrafter"/>
</dbReference>
<gene>
    <name evidence="8" type="ORF">SAMN04489740_4366</name>
</gene>
<feature type="transmembrane region" description="Helical" evidence="6">
    <location>
        <begin position="49"/>
        <end position="69"/>
    </location>
</feature>
<feature type="transmembrane region" description="Helical" evidence="6">
    <location>
        <begin position="21"/>
        <end position="43"/>
    </location>
</feature>
<evidence type="ECO:0000256" key="2">
    <source>
        <dbReference type="ARBA" id="ARBA00022448"/>
    </source>
</evidence>
<dbReference type="Pfam" id="PF01545">
    <property type="entry name" value="Cation_efflux"/>
    <property type="match status" value="1"/>
</dbReference>
<dbReference type="SUPFAM" id="SSF161111">
    <property type="entry name" value="Cation efflux protein transmembrane domain-like"/>
    <property type="match status" value="1"/>
</dbReference>
<evidence type="ECO:0000256" key="6">
    <source>
        <dbReference type="SAM" id="Phobius"/>
    </source>
</evidence>
<keyword evidence="5 6" id="KW-0472">Membrane</keyword>
<sequence length="305" mass="31652">MLADRNAAFVRAERHALLSSLWTSVAIAAVALLLGIVSGTRIILFDGAYIGVGLILTWISLGAASASSAGPSTRFPFGRAALTPLVVLLQGLAIAGTLLFAAADAVVIIRDGGSPVSPMIIGIYGASTAAAGFLVARWVRRQAPSSDLVSAEVSQWRAGAALSVMMMVGAAAAAILQTAGLNLVALYIDPILVLVASAIVAIIPLRMITTGLNELLEGAPPQEITVAVAQAVESVRRRFVLPLPLIRTGKVGRKLYVEVDFIVPGSDWSVGDEDSVRRGVITALEPLGLDIWAVVSLTADPSLTE</sequence>
<feature type="transmembrane region" description="Helical" evidence="6">
    <location>
        <begin position="81"/>
        <end position="109"/>
    </location>
</feature>
<dbReference type="InterPro" id="IPR027469">
    <property type="entry name" value="Cation_efflux_TMD_sf"/>
</dbReference>
<dbReference type="PANTHER" id="PTHR43840:SF15">
    <property type="entry name" value="MITOCHONDRIAL METAL TRANSPORTER 1-RELATED"/>
    <property type="match status" value="1"/>
</dbReference>
<evidence type="ECO:0000313" key="8">
    <source>
        <dbReference type="EMBL" id="SEF13369.1"/>
    </source>
</evidence>
<feature type="transmembrane region" description="Helical" evidence="6">
    <location>
        <begin position="121"/>
        <end position="139"/>
    </location>
</feature>
<name>A0A1H5PHN2_9MICC</name>
<dbReference type="AlphaFoldDB" id="A0A1H5PHN2"/>
<evidence type="ECO:0000256" key="1">
    <source>
        <dbReference type="ARBA" id="ARBA00004141"/>
    </source>
</evidence>
<proteinExistence type="predicted"/>
<dbReference type="EMBL" id="FNTV01000002">
    <property type="protein sequence ID" value="SEF13369.1"/>
    <property type="molecule type" value="Genomic_DNA"/>
</dbReference>
<dbReference type="PANTHER" id="PTHR43840">
    <property type="entry name" value="MITOCHONDRIAL METAL TRANSPORTER 1-RELATED"/>
    <property type="match status" value="1"/>
</dbReference>
<reference evidence="8 9" key="1">
    <citation type="submission" date="2016-10" db="EMBL/GenBank/DDBJ databases">
        <authorList>
            <person name="de Groot N.N."/>
        </authorList>
    </citation>
    <scope>NUCLEOTIDE SEQUENCE [LARGE SCALE GENOMIC DNA]</scope>
    <source>
        <strain evidence="8 9">DSM 22274</strain>
    </source>
</reference>
<dbReference type="GO" id="GO:0015086">
    <property type="term" value="F:cadmium ion transmembrane transporter activity"/>
    <property type="evidence" value="ECO:0007669"/>
    <property type="project" value="TreeGrafter"/>
</dbReference>
<feature type="transmembrane region" description="Helical" evidence="6">
    <location>
        <begin position="160"/>
        <end position="179"/>
    </location>
</feature>
<dbReference type="InterPro" id="IPR050291">
    <property type="entry name" value="CDF_Transporter"/>
</dbReference>
<comment type="subcellular location">
    <subcellularLocation>
        <location evidence="1">Membrane</location>
        <topology evidence="1">Multi-pass membrane protein</topology>
    </subcellularLocation>
</comment>
<protein>
    <submittedName>
        <fullName evidence="8">Predicted Co/Zn/Cd cation transporter, cation efflux family</fullName>
    </submittedName>
</protein>
<dbReference type="Gene3D" id="1.20.1510.10">
    <property type="entry name" value="Cation efflux protein transmembrane domain"/>
    <property type="match status" value="1"/>
</dbReference>
<accession>A0A1H5PHN2</accession>
<keyword evidence="3 6" id="KW-0812">Transmembrane</keyword>
<keyword evidence="2" id="KW-0813">Transport</keyword>
<feature type="domain" description="Cation efflux protein transmembrane" evidence="7">
    <location>
        <begin position="18"/>
        <end position="216"/>
    </location>
</feature>
<dbReference type="Proteomes" id="UP000182725">
    <property type="component" value="Unassembled WGS sequence"/>
</dbReference>
<evidence type="ECO:0000313" key="9">
    <source>
        <dbReference type="Proteomes" id="UP000182725"/>
    </source>
</evidence>
<dbReference type="GO" id="GO:0015093">
    <property type="term" value="F:ferrous iron transmembrane transporter activity"/>
    <property type="evidence" value="ECO:0007669"/>
    <property type="project" value="TreeGrafter"/>
</dbReference>
<evidence type="ECO:0000256" key="3">
    <source>
        <dbReference type="ARBA" id="ARBA00022692"/>
    </source>
</evidence>
<evidence type="ECO:0000259" key="7">
    <source>
        <dbReference type="Pfam" id="PF01545"/>
    </source>
</evidence>
<feature type="transmembrane region" description="Helical" evidence="6">
    <location>
        <begin position="185"/>
        <end position="205"/>
    </location>
</feature>
<evidence type="ECO:0000256" key="4">
    <source>
        <dbReference type="ARBA" id="ARBA00022989"/>
    </source>
</evidence>
<evidence type="ECO:0000256" key="5">
    <source>
        <dbReference type="ARBA" id="ARBA00023136"/>
    </source>
</evidence>
<dbReference type="GO" id="GO:0006882">
    <property type="term" value="P:intracellular zinc ion homeostasis"/>
    <property type="evidence" value="ECO:0007669"/>
    <property type="project" value="TreeGrafter"/>
</dbReference>
<dbReference type="GO" id="GO:0015341">
    <property type="term" value="F:zinc efflux antiporter activity"/>
    <property type="evidence" value="ECO:0007669"/>
    <property type="project" value="TreeGrafter"/>
</dbReference>
<organism evidence="8 9">
    <name type="scientific">Arthrobacter alpinus</name>
    <dbReference type="NCBI Taxonomy" id="656366"/>
    <lineage>
        <taxon>Bacteria</taxon>
        <taxon>Bacillati</taxon>
        <taxon>Actinomycetota</taxon>
        <taxon>Actinomycetes</taxon>
        <taxon>Micrococcales</taxon>
        <taxon>Micrococcaceae</taxon>
        <taxon>Arthrobacter</taxon>
    </lineage>
</organism>
<keyword evidence="4 6" id="KW-1133">Transmembrane helix</keyword>